<gene>
    <name evidence="1" type="ORF">Ahy_B07g087469</name>
</gene>
<sequence length="198" mass="23415">MPISLLRSEDRLIWSFRWDGDYTIKTGYHVAKKEKQDREEAGPSTSTDMADLWMEIWRMEKIKTTEHAILLCPWTRATWFGTQIQCLPLPETVKSFAESLLEMCRKIRREGREETDDLIGRVGVLSWEIWKMRNQTIFQNTKPNPKGLPSCGFTWVPREKNELADGVAKFFLIGQLEKNWRWKPLREIVEQLRREATN</sequence>
<evidence type="ECO:0008006" key="3">
    <source>
        <dbReference type="Google" id="ProtNLM"/>
    </source>
</evidence>
<comment type="caution">
    <text evidence="1">The sequence shown here is derived from an EMBL/GenBank/DDBJ whole genome shotgun (WGS) entry which is preliminary data.</text>
</comment>
<organism evidence="1 2">
    <name type="scientific">Arachis hypogaea</name>
    <name type="common">Peanut</name>
    <dbReference type="NCBI Taxonomy" id="3818"/>
    <lineage>
        <taxon>Eukaryota</taxon>
        <taxon>Viridiplantae</taxon>
        <taxon>Streptophyta</taxon>
        <taxon>Embryophyta</taxon>
        <taxon>Tracheophyta</taxon>
        <taxon>Spermatophyta</taxon>
        <taxon>Magnoliopsida</taxon>
        <taxon>eudicotyledons</taxon>
        <taxon>Gunneridae</taxon>
        <taxon>Pentapetalae</taxon>
        <taxon>rosids</taxon>
        <taxon>fabids</taxon>
        <taxon>Fabales</taxon>
        <taxon>Fabaceae</taxon>
        <taxon>Papilionoideae</taxon>
        <taxon>50 kb inversion clade</taxon>
        <taxon>dalbergioids sensu lato</taxon>
        <taxon>Dalbergieae</taxon>
        <taxon>Pterocarpus clade</taxon>
        <taxon>Arachis</taxon>
    </lineage>
</organism>
<protein>
    <recommendedName>
        <fullName evidence="3">RNase H type-1 domain-containing protein</fullName>
    </recommendedName>
</protein>
<keyword evidence="2" id="KW-1185">Reference proteome</keyword>
<proteinExistence type="predicted"/>
<evidence type="ECO:0000313" key="2">
    <source>
        <dbReference type="Proteomes" id="UP000289738"/>
    </source>
</evidence>
<name>A0A444YC85_ARAHY</name>
<evidence type="ECO:0000313" key="1">
    <source>
        <dbReference type="EMBL" id="RYQ99530.1"/>
    </source>
</evidence>
<dbReference type="AlphaFoldDB" id="A0A444YC85"/>
<reference evidence="1 2" key="1">
    <citation type="submission" date="2019-01" db="EMBL/GenBank/DDBJ databases">
        <title>Sequencing of cultivated peanut Arachis hypogaea provides insights into genome evolution and oil improvement.</title>
        <authorList>
            <person name="Chen X."/>
        </authorList>
    </citation>
    <scope>NUCLEOTIDE SEQUENCE [LARGE SCALE GENOMIC DNA]</scope>
    <source>
        <strain evidence="2">cv. Fuhuasheng</strain>
        <tissue evidence="1">Leaves</tissue>
    </source>
</reference>
<accession>A0A444YC85</accession>
<dbReference type="Proteomes" id="UP000289738">
    <property type="component" value="Chromosome B07"/>
</dbReference>
<dbReference type="EMBL" id="SDMP01000017">
    <property type="protein sequence ID" value="RYQ99530.1"/>
    <property type="molecule type" value="Genomic_DNA"/>
</dbReference>